<organism evidence="2 3">
    <name type="scientific">Callithrix jacchus</name>
    <name type="common">White-tufted-ear marmoset</name>
    <name type="synonym">Simia Jacchus</name>
    <dbReference type="NCBI Taxonomy" id="9483"/>
    <lineage>
        <taxon>Eukaryota</taxon>
        <taxon>Metazoa</taxon>
        <taxon>Chordata</taxon>
        <taxon>Craniata</taxon>
        <taxon>Vertebrata</taxon>
        <taxon>Euteleostomi</taxon>
        <taxon>Mammalia</taxon>
        <taxon>Eutheria</taxon>
        <taxon>Euarchontoglires</taxon>
        <taxon>Primates</taxon>
        <taxon>Haplorrhini</taxon>
        <taxon>Platyrrhini</taxon>
        <taxon>Cebidae</taxon>
        <taxon>Callitrichinae</taxon>
        <taxon>Callithrix</taxon>
        <taxon>Callithrix</taxon>
    </lineage>
</organism>
<dbReference type="AlphaFoldDB" id="A0A8I3WM89"/>
<proteinExistence type="predicted"/>
<keyword evidence="3" id="KW-1185">Reference proteome</keyword>
<reference evidence="2" key="3">
    <citation type="submission" date="2025-09" db="UniProtKB">
        <authorList>
            <consortium name="Ensembl"/>
        </authorList>
    </citation>
    <scope>IDENTIFICATION</scope>
</reference>
<evidence type="ECO:0000313" key="2">
    <source>
        <dbReference type="Ensembl" id="ENSCJAP00000090396.1"/>
    </source>
</evidence>
<dbReference type="GeneTree" id="ENSGT00990000208398"/>
<protein>
    <recommendedName>
        <fullName evidence="1">MKI67 FHA domain-containing protein</fullName>
    </recommendedName>
</protein>
<accession>A0A8I3WM89</accession>
<dbReference type="Proteomes" id="UP000008225">
    <property type="component" value="Chromosome 8"/>
</dbReference>
<dbReference type="InterPro" id="IPR021043">
    <property type="entry name" value="NIFK_FHA_Ki67-binding"/>
</dbReference>
<name>A0A8I3WM89_CALJA</name>
<feature type="domain" description="MKI67 FHA" evidence="1">
    <location>
        <begin position="119"/>
        <end position="145"/>
    </location>
</feature>
<sequence>YRTYTFFFFFFETESHSVARCQVPGWSAVAQSWLTATFASQQFSCLSLLSNWNYRRTPPCPANFFCIFSRDGGIDYDFPSLILQKTESISKTNRQKSTKGQVLHKKKKVVGTLDTPEESVQSQGPTPVCTPTFLERRKSEVTEMKMIKIMK</sequence>
<evidence type="ECO:0000259" key="1">
    <source>
        <dbReference type="Pfam" id="PF12196"/>
    </source>
</evidence>
<evidence type="ECO:0000313" key="3">
    <source>
        <dbReference type="Proteomes" id="UP000008225"/>
    </source>
</evidence>
<dbReference type="Pfam" id="PF12196">
    <property type="entry name" value="hNIFK_binding"/>
    <property type="match status" value="1"/>
</dbReference>
<reference evidence="2 3" key="1">
    <citation type="submission" date="2009-03" db="EMBL/GenBank/DDBJ databases">
        <authorList>
            <person name="Warren W."/>
            <person name="Ye L."/>
            <person name="Minx P."/>
            <person name="Worley K."/>
            <person name="Gibbs R."/>
            <person name="Wilson R.K."/>
        </authorList>
    </citation>
    <scope>NUCLEOTIDE SEQUENCE [LARGE SCALE GENOMIC DNA]</scope>
</reference>
<dbReference type="Ensembl" id="ENSCJAT00000119263.1">
    <property type="protein sequence ID" value="ENSCJAP00000090396.1"/>
    <property type="gene ID" value="ENSCJAG00000085323.1"/>
</dbReference>
<dbReference type="PANTHER" id="PTHR46254">
    <property type="entry name" value="PROTEIN GVQW1-RELATED"/>
    <property type="match status" value="1"/>
</dbReference>
<reference evidence="2" key="2">
    <citation type="submission" date="2025-08" db="UniProtKB">
        <authorList>
            <consortium name="Ensembl"/>
        </authorList>
    </citation>
    <scope>IDENTIFICATION</scope>
</reference>